<reference evidence="1 3" key="1">
    <citation type="submission" date="2008-03" db="EMBL/GenBank/DDBJ databases">
        <title>Annotation of Ixodes scapularis.</title>
        <authorList>
            <consortium name="Ixodes scapularis Genome Project Consortium"/>
            <person name="Caler E."/>
            <person name="Hannick L.I."/>
            <person name="Bidwell S."/>
            <person name="Joardar V."/>
            <person name="Thiagarajan M."/>
            <person name="Amedeo P."/>
            <person name="Galinsky K.J."/>
            <person name="Schobel S."/>
            <person name="Inman J."/>
            <person name="Hostetler J."/>
            <person name="Miller J."/>
            <person name="Hammond M."/>
            <person name="Megy K."/>
            <person name="Lawson D."/>
            <person name="Kodira C."/>
            <person name="Sutton G."/>
            <person name="Meyer J."/>
            <person name="Hill C.A."/>
            <person name="Birren B."/>
            <person name="Nene V."/>
            <person name="Collins F."/>
            <person name="Alarcon-Chaidez F."/>
            <person name="Wikel S."/>
            <person name="Strausberg R."/>
        </authorList>
    </citation>
    <scope>NUCLEOTIDE SEQUENCE [LARGE SCALE GENOMIC DNA]</scope>
    <source>
        <strain evidence="3">Wikel</strain>
        <strain evidence="1">Wikel colony</strain>
    </source>
</reference>
<dbReference type="VEuPathDB" id="VectorBase:ISCW003441"/>
<evidence type="ECO:0000313" key="1">
    <source>
        <dbReference type="EMBL" id="EEC03444.1"/>
    </source>
</evidence>
<dbReference type="Proteomes" id="UP000001555">
    <property type="component" value="Unassembled WGS sequence"/>
</dbReference>
<dbReference type="AlphaFoldDB" id="B7PA22"/>
<proteinExistence type="predicted"/>
<dbReference type="EMBL" id="ABJB010482589">
    <property type="status" value="NOT_ANNOTATED_CDS"/>
    <property type="molecule type" value="Genomic_DNA"/>
</dbReference>
<dbReference type="InParanoid" id="B7PA22"/>
<reference evidence="2" key="2">
    <citation type="submission" date="2020-05" db="UniProtKB">
        <authorList>
            <consortium name="EnsemblMetazoa"/>
        </authorList>
    </citation>
    <scope>IDENTIFICATION</scope>
    <source>
        <strain evidence="2">wikel</strain>
    </source>
</reference>
<dbReference type="EMBL" id="DS668644">
    <property type="protein sequence ID" value="EEC03444.1"/>
    <property type="molecule type" value="Genomic_DNA"/>
</dbReference>
<keyword evidence="3" id="KW-1185">Reference proteome</keyword>
<evidence type="ECO:0000313" key="2">
    <source>
        <dbReference type="EnsemblMetazoa" id="ISCW003441-PA"/>
    </source>
</evidence>
<name>B7PA22_IXOSC</name>
<sequence>MSILEDCCSVHTPCARARAAPSTSGYFGAKVWHNPTLAASRSCTGAIWRSGSSKPQVTTTCLAGLVSRNENGRCDYRLEKRMRQPRRCSRRTSACSTFFPAHA</sequence>
<dbReference type="VEuPathDB" id="VectorBase:ISCI003441"/>
<organism>
    <name type="scientific">Ixodes scapularis</name>
    <name type="common">Black-legged tick</name>
    <name type="synonym">Deer tick</name>
    <dbReference type="NCBI Taxonomy" id="6945"/>
    <lineage>
        <taxon>Eukaryota</taxon>
        <taxon>Metazoa</taxon>
        <taxon>Ecdysozoa</taxon>
        <taxon>Arthropoda</taxon>
        <taxon>Chelicerata</taxon>
        <taxon>Arachnida</taxon>
        <taxon>Acari</taxon>
        <taxon>Parasitiformes</taxon>
        <taxon>Ixodida</taxon>
        <taxon>Ixodoidea</taxon>
        <taxon>Ixodidae</taxon>
        <taxon>Ixodinae</taxon>
        <taxon>Ixodes</taxon>
    </lineage>
</organism>
<dbReference type="EnsemblMetazoa" id="ISCW003441-RA">
    <property type="protein sequence ID" value="ISCW003441-PA"/>
    <property type="gene ID" value="ISCW003441"/>
</dbReference>
<dbReference type="PaxDb" id="6945-B7PA22"/>
<gene>
    <name evidence="1" type="ORF">IscW_ISCW003441</name>
</gene>
<evidence type="ECO:0000313" key="3">
    <source>
        <dbReference type="Proteomes" id="UP000001555"/>
    </source>
</evidence>
<protein>
    <submittedName>
        <fullName evidence="1 2">Uncharacterized protein</fullName>
    </submittedName>
</protein>
<dbReference type="HOGENOM" id="CLU_2266656_0_0_1"/>
<accession>B7PA22</accession>